<accession>A0AA39K4S9</accession>
<comment type="similarity">
    <text evidence="2">Belongs to the EFG1 family.</text>
</comment>
<keyword evidence="6" id="KW-0175">Coiled coil</keyword>
<dbReference type="InterPro" id="IPR019310">
    <property type="entry name" value="Efg1"/>
</dbReference>
<dbReference type="InterPro" id="IPR050786">
    <property type="entry name" value="EFG1_rRNA-proc"/>
</dbReference>
<keyword evidence="7" id="KW-0539">Nucleus</keyword>
<reference evidence="9" key="1">
    <citation type="submission" date="2023-06" db="EMBL/GenBank/DDBJ databases">
        <authorList>
            <consortium name="Lawrence Berkeley National Laboratory"/>
            <person name="Ahrendt S."/>
            <person name="Sahu N."/>
            <person name="Indic B."/>
            <person name="Wong-Bajracharya J."/>
            <person name="Merenyi Z."/>
            <person name="Ke H.-M."/>
            <person name="Monk M."/>
            <person name="Kocsube S."/>
            <person name="Drula E."/>
            <person name="Lipzen A."/>
            <person name="Balint B."/>
            <person name="Henrissat B."/>
            <person name="Andreopoulos B."/>
            <person name="Martin F.M."/>
            <person name="Harder C.B."/>
            <person name="Rigling D."/>
            <person name="Ford K.L."/>
            <person name="Foster G.D."/>
            <person name="Pangilinan J."/>
            <person name="Papanicolaou A."/>
            <person name="Barry K."/>
            <person name="LaButti K."/>
            <person name="Viragh M."/>
            <person name="Koriabine M."/>
            <person name="Yan M."/>
            <person name="Riley R."/>
            <person name="Champramary S."/>
            <person name="Plett K.L."/>
            <person name="Tsai I.J."/>
            <person name="Slot J."/>
            <person name="Sipos G."/>
            <person name="Plett J."/>
            <person name="Nagy L.G."/>
            <person name="Grigoriev I.V."/>
        </authorList>
    </citation>
    <scope>NUCLEOTIDE SEQUENCE</scope>
    <source>
        <strain evidence="9">FPL87.14</strain>
    </source>
</reference>
<evidence type="ECO:0000256" key="4">
    <source>
        <dbReference type="ARBA" id="ARBA00019827"/>
    </source>
</evidence>
<dbReference type="GO" id="GO:0030688">
    <property type="term" value="C:preribosome, small subunit precursor"/>
    <property type="evidence" value="ECO:0007669"/>
    <property type="project" value="TreeGrafter"/>
</dbReference>
<dbReference type="AlphaFoldDB" id="A0AA39K4S9"/>
<evidence type="ECO:0000313" key="10">
    <source>
        <dbReference type="Proteomes" id="UP001175226"/>
    </source>
</evidence>
<feature type="compositionally biased region" description="Basic and acidic residues" evidence="8">
    <location>
        <begin position="201"/>
        <end position="213"/>
    </location>
</feature>
<dbReference type="PANTHER" id="PTHR33911:SF1">
    <property type="entry name" value="RRNA-PROCESSING PROTEIN EFG1"/>
    <property type="match status" value="1"/>
</dbReference>
<sequence length="250" mass="28118">MAPSRTSKATRKSHRPDSGGGQSGTPGVQKIKSSLRQTRRLLAKDNLAADVRVTTERRLKALEAELAEAEQIRKERALGMRYHGVKFFGESPIEDAWISVKFSARETKVLRKVNQAKKKLSSIPQNEKKALESSLFDARVDLNYILHYPKTKKYISLFPPEIRHPETQSNSTDSSETNAQRQQIKDQIRQQMLNGELPLEPELHLSTDADTLTKKRVAKPSKSTSSVPVADVEQDDDFFGDDDEDDDEGS</sequence>
<evidence type="ECO:0000256" key="7">
    <source>
        <dbReference type="ARBA" id="ARBA00023242"/>
    </source>
</evidence>
<feature type="region of interest" description="Disordered" evidence="8">
    <location>
        <begin position="1"/>
        <end position="29"/>
    </location>
</feature>
<dbReference type="PANTHER" id="PTHR33911">
    <property type="entry name" value="RRNA-PROCESSING PROTEIN EFG1"/>
    <property type="match status" value="1"/>
</dbReference>
<evidence type="ECO:0000256" key="2">
    <source>
        <dbReference type="ARBA" id="ARBA00006916"/>
    </source>
</evidence>
<feature type="compositionally biased region" description="Polar residues" evidence="8">
    <location>
        <begin position="167"/>
        <end position="179"/>
    </location>
</feature>
<keyword evidence="10" id="KW-1185">Reference proteome</keyword>
<keyword evidence="5" id="KW-0698">rRNA processing</keyword>
<dbReference type="GO" id="GO:0005730">
    <property type="term" value="C:nucleolus"/>
    <property type="evidence" value="ECO:0007669"/>
    <property type="project" value="UniProtKB-SubCell"/>
</dbReference>
<evidence type="ECO:0000256" key="8">
    <source>
        <dbReference type="SAM" id="MobiDB-lite"/>
    </source>
</evidence>
<dbReference type="Proteomes" id="UP001175226">
    <property type="component" value="Unassembled WGS sequence"/>
</dbReference>
<comment type="subcellular location">
    <subcellularLocation>
        <location evidence="1">Nucleus</location>
        <location evidence="1">Nucleolus</location>
    </subcellularLocation>
</comment>
<comment type="caution">
    <text evidence="9">The sequence shown here is derived from an EMBL/GenBank/DDBJ whole genome shotgun (WGS) entry which is preliminary data.</text>
</comment>
<dbReference type="EMBL" id="JAUEPT010000002">
    <property type="protein sequence ID" value="KAK0454362.1"/>
    <property type="molecule type" value="Genomic_DNA"/>
</dbReference>
<name>A0AA39K4S9_9AGAR</name>
<evidence type="ECO:0000256" key="3">
    <source>
        <dbReference type="ARBA" id="ARBA00018689"/>
    </source>
</evidence>
<dbReference type="GO" id="GO:0000462">
    <property type="term" value="P:maturation of SSU-rRNA from tricistronic rRNA transcript (SSU-rRNA, 5.8S rRNA, LSU-rRNA)"/>
    <property type="evidence" value="ECO:0007669"/>
    <property type="project" value="TreeGrafter"/>
</dbReference>
<evidence type="ECO:0000256" key="6">
    <source>
        <dbReference type="ARBA" id="ARBA00023054"/>
    </source>
</evidence>
<evidence type="ECO:0000313" key="9">
    <source>
        <dbReference type="EMBL" id="KAK0454362.1"/>
    </source>
</evidence>
<dbReference type="Pfam" id="PF10153">
    <property type="entry name" value="Efg1"/>
    <property type="match status" value="2"/>
</dbReference>
<feature type="compositionally biased region" description="Acidic residues" evidence="8">
    <location>
        <begin position="232"/>
        <end position="250"/>
    </location>
</feature>
<gene>
    <name evidence="9" type="ORF">EV421DRAFT_1941277</name>
</gene>
<evidence type="ECO:0000256" key="1">
    <source>
        <dbReference type="ARBA" id="ARBA00004604"/>
    </source>
</evidence>
<evidence type="ECO:0000256" key="5">
    <source>
        <dbReference type="ARBA" id="ARBA00022552"/>
    </source>
</evidence>
<proteinExistence type="inferred from homology"/>
<protein>
    <recommendedName>
        <fullName evidence="3">rRNA-processing protein EFG1</fullName>
    </recommendedName>
    <alternativeName>
        <fullName evidence="4">rRNA-processing protein efg1</fullName>
    </alternativeName>
</protein>
<feature type="region of interest" description="Disordered" evidence="8">
    <location>
        <begin position="162"/>
        <end position="250"/>
    </location>
</feature>
<organism evidence="9 10">
    <name type="scientific">Armillaria borealis</name>
    <dbReference type="NCBI Taxonomy" id="47425"/>
    <lineage>
        <taxon>Eukaryota</taxon>
        <taxon>Fungi</taxon>
        <taxon>Dikarya</taxon>
        <taxon>Basidiomycota</taxon>
        <taxon>Agaricomycotina</taxon>
        <taxon>Agaricomycetes</taxon>
        <taxon>Agaricomycetidae</taxon>
        <taxon>Agaricales</taxon>
        <taxon>Marasmiineae</taxon>
        <taxon>Physalacriaceae</taxon>
        <taxon>Armillaria</taxon>
    </lineage>
</organism>